<evidence type="ECO:0000313" key="1">
    <source>
        <dbReference type="EMBL" id="AYF85461.1"/>
    </source>
</evidence>
<accession>A0A9X7GB90</accession>
<dbReference type="EMBL" id="NVDU01000092">
    <property type="protein sequence ID" value="PFV25841.1"/>
    <property type="molecule type" value="Genomic_DNA"/>
</dbReference>
<reference evidence="2 3" key="1">
    <citation type="submission" date="2017-09" db="EMBL/GenBank/DDBJ databases">
        <title>Large-scale bioinformatics analysis of Bacillus genomes uncovers conserved roles of natural products in bacterial physiology.</title>
        <authorList>
            <consortium name="Agbiome Team Llc"/>
            <person name="Bleich R.M."/>
            <person name="Grubbs K.J."/>
            <person name="Santa Maria K.C."/>
            <person name="Allen S.E."/>
            <person name="Farag S."/>
            <person name="Shank E.A."/>
            <person name="Bowers A."/>
        </authorList>
    </citation>
    <scope>NUCLEOTIDE SEQUENCE [LARGE SCALE GENOMIC DNA]</scope>
    <source>
        <strain evidence="2 3">AFS060060</strain>
    </source>
</reference>
<reference evidence="1 4" key="2">
    <citation type="submission" date="2018-09" db="EMBL/GenBank/DDBJ databases">
        <title>Complete genome of Bacillus thuringiensis strain QZL38.</title>
        <authorList>
            <person name="Song F."/>
        </authorList>
    </citation>
    <scope>NUCLEOTIDE SEQUENCE [LARGE SCALE GENOMIC DNA]</scope>
    <source>
        <strain evidence="1 4">QZL38</strain>
        <plasmid evidence="1 4">p.1</plasmid>
    </source>
</reference>
<keyword evidence="1" id="KW-0614">Plasmid</keyword>
<gene>
    <name evidence="2" type="ORF">COK99_29165</name>
    <name evidence="1" type="ORF">D7J84_31435</name>
</gene>
<organism evidence="2 3">
    <name type="scientific">Bacillus thuringiensis</name>
    <dbReference type="NCBI Taxonomy" id="1428"/>
    <lineage>
        <taxon>Bacteria</taxon>
        <taxon>Bacillati</taxon>
        <taxon>Bacillota</taxon>
        <taxon>Bacilli</taxon>
        <taxon>Bacillales</taxon>
        <taxon>Bacillaceae</taxon>
        <taxon>Bacillus</taxon>
        <taxon>Bacillus cereus group</taxon>
    </lineage>
</organism>
<protein>
    <submittedName>
        <fullName evidence="2">Uncharacterized protein</fullName>
    </submittedName>
</protein>
<evidence type="ECO:0000313" key="3">
    <source>
        <dbReference type="Proteomes" id="UP000223366"/>
    </source>
</evidence>
<proteinExistence type="predicted"/>
<geneLocation type="plasmid" evidence="1 4">
    <name>p.1</name>
</geneLocation>
<dbReference type="Proteomes" id="UP000223366">
    <property type="component" value="Unassembled WGS sequence"/>
</dbReference>
<sequence length="73" mass="8564">MINKQIVKEIKSVIDVSDSSLVAAEKIIQTYLLPLYEQKCMLEEKNVKQQQTIDKLQTASVVNRNKDKLYFYR</sequence>
<evidence type="ECO:0000313" key="2">
    <source>
        <dbReference type="EMBL" id="PFV25841.1"/>
    </source>
</evidence>
<dbReference type="EMBL" id="CP032614">
    <property type="protein sequence ID" value="AYF85461.1"/>
    <property type="molecule type" value="Genomic_DNA"/>
</dbReference>
<dbReference type="RefSeq" id="WP_000608855.1">
    <property type="nucleotide sequence ID" value="NZ_CP014283.1"/>
</dbReference>
<dbReference type="AlphaFoldDB" id="A0A9X7GB90"/>
<evidence type="ECO:0000313" key="4">
    <source>
        <dbReference type="Proteomes" id="UP000269847"/>
    </source>
</evidence>
<dbReference type="Proteomes" id="UP000269847">
    <property type="component" value="Plasmid p.1"/>
</dbReference>
<name>A0A9X7GB90_BACTU</name>